<dbReference type="EMBL" id="CP000463">
    <property type="protein sequence ID" value="ABJ04732.1"/>
    <property type="molecule type" value="Genomic_DNA"/>
</dbReference>
<dbReference type="AlphaFoldDB" id="Q07TK2"/>
<accession>Q07TK2</accession>
<sequence>MFARDSDEQLVRRLRRIAANVGALAKASDRRRLLVLRSELLTVRAAIAARCEKLAAEMRASQARLGAIAAYSRSATLSRGTSKTPTNGKTTGT</sequence>
<proteinExistence type="predicted"/>
<reference evidence="2" key="1">
    <citation type="submission" date="2006-09" db="EMBL/GenBank/DDBJ databases">
        <title>Complete sequence of Rhodopseudomonas palustris BisA53.</title>
        <authorList>
            <consortium name="US DOE Joint Genome Institute"/>
            <person name="Copeland A."/>
            <person name="Lucas S."/>
            <person name="Lapidus A."/>
            <person name="Barry K."/>
            <person name="Detter J.C."/>
            <person name="Glavina del Rio T."/>
            <person name="Hammon N."/>
            <person name="Israni S."/>
            <person name="Dalin E."/>
            <person name="Tice H."/>
            <person name="Pitluck S."/>
            <person name="Chain P."/>
            <person name="Malfatti S."/>
            <person name="Shin M."/>
            <person name="Vergez L."/>
            <person name="Schmutz J."/>
            <person name="Larimer F."/>
            <person name="Land M."/>
            <person name="Hauser L."/>
            <person name="Pelletier D.A."/>
            <person name="Kyrpides N."/>
            <person name="Kim E."/>
            <person name="Harwood C.S."/>
            <person name="Oda Y."/>
            <person name="Richardson P."/>
        </authorList>
    </citation>
    <scope>NUCLEOTIDE SEQUENCE [LARGE SCALE GENOMIC DNA]</scope>
    <source>
        <strain evidence="2">BisA53</strain>
    </source>
</reference>
<protein>
    <submittedName>
        <fullName evidence="2">Uncharacterized protein</fullName>
    </submittedName>
</protein>
<feature type="region of interest" description="Disordered" evidence="1">
    <location>
        <begin position="74"/>
        <end position="93"/>
    </location>
</feature>
<organism evidence="2">
    <name type="scientific">Rhodopseudomonas palustris (strain BisA53)</name>
    <dbReference type="NCBI Taxonomy" id="316055"/>
    <lineage>
        <taxon>Bacteria</taxon>
        <taxon>Pseudomonadati</taxon>
        <taxon>Pseudomonadota</taxon>
        <taxon>Alphaproteobacteria</taxon>
        <taxon>Hyphomicrobiales</taxon>
        <taxon>Nitrobacteraceae</taxon>
        <taxon>Rhodopseudomonas</taxon>
    </lineage>
</organism>
<evidence type="ECO:0000256" key="1">
    <source>
        <dbReference type="SAM" id="MobiDB-lite"/>
    </source>
</evidence>
<dbReference type="STRING" id="316055.RPE_0776"/>
<dbReference type="HOGENOM" id="CLU_2397663_0_0_5"/>
<gene>
    <name evidence="2" type="ordered locus">RPE_0776</name>
</gene>
<evidence type="ECO:0000313" key="2">
    <source>
        <dbReference type="EMBL" id="ABJ04732.1"/>
    </source>
</evidence>
<name>Q07TK2_RHOP5</name>
<dbReference type="KEGG" id="rpe:RPE_0776"/>